<evidence type="ECO:0000256" key="3">
    <source>
        <dbReference type="ARBA" id="ARBA00022533"/>
    </source>
</evidence>
<dbReference type="Gene3D" id="3.40.50.2000">
    <property type="entry name" value="Glycogen Phosphorylase B"/>
    <property type="match status" value="5"/>
</dbReference>
<comment type="catalytic activity">
    <reaction evidence="1">
        <text>[(1-&gt;4)-alpha-D-glucosyl](n) + phosphate = [(1-&gt;4)-alpha-D-glucosyl](n-1) + alpha-D-glucose 1-phosphate</text>
        <dbReference type="Rhea" id="RHEA:41732"/>
        <dbReference type="Rhea" id="RHEA-COMP:9584"/>
        <dbReference type="Rhea" id="RHEA-COMP:9586"/>
        <dbReference type="ChEBI" id="CHEBI:15444"/>
        <dbReference type="ChEBI" id="CHEBI:43474"/>
        <dbReference type="ChEBI" id="CHEBI:58601"/>
        <dbReference type="EC" id="2.4.1.1"/>
    </reaction>
</comment>
<sequence>MYLRGSFNTRKSNMDNNKLKNPAYLFEVSWEVCNKVGGIHTVISTKALNMEKEYSSSHILIGPDVWRYTEQNPEFIDDPRLFRSWRQRAAQEGLRIKVGRWNVAGKPIVILVDFSTFITQKDEIFASFWEKYKLDSISGQWDYIEPALFGYAAGKVIESFVRFNSSIRQRIIAQFHEWMTGAGLLYLKSAMPQVGCVFTTHATVLGRCVAGNNLPLYSEMKNYVPEELARRFNVISKQSLEKTAAHQADCFTTVSEITATECAHFLDKEVDLVTPNGFENVFTPSEAEWEDKRKAGREKFLQVAQAILGRPVAEDALILGISGRYEFKNKGIDVFIDAMGQLNRNNGLGKEVLAFILVPAGHAGANKELLHNLELPYQAVTSTDLYLTHYLNDSANDPVMNRIRAQKLRNSEEDKVKIFFVPSYLNGDDGVFNMPYYDLLVGMDLTAFPSYYEPWGYTPLESLAFKVPTITTTLAGFGLWVKEHYNMNHPGIEVIHREDGDASNVATAIAEWVKNYTQVGETEMQKDRDNAKDVSRIALWDNLINYYKQAYTIALNQVSERLKDLPANMNESVSYIEKQLTVNNPSWVSVMIHRSIPEKLIALEELSKNLWWAWNEGARELFRMIDVDKWRACGHNPIMLLDSISLARYKELENDAGFVHKLEEVYAQFKAYMAAKEHMSGNGVAYFSMEYGLHTSLKIYSGGLGILAGDYLKEASDKGTKITAVGLLYRYGYFTQKLSAMGDQEAEYEAQDFMKIAVTPVRDKEGNWETISLVFPGRNVYARIWRVDVGRIELYLLDTDFEDNLPEDRSITHHLYGGDWENRLKQELLLGCGGIQALRKLGIEASTYHCNEGHAAFTGLERLKEYITEERLTFAEAIEVVRASSLFTTHTPVPAGHDAFSENMLRTYISHYADRLKISWEQLLGLGKINVADPNEKFSMSFLAANLAQEMNGVSWLHGEVSKEIFKGMWPGYMAEELHISYVTNGVHYPTWAAPEWKKIEESLFGEDFKNHHYDKKCFEQIYTVPDAVVYEVRTKLRKRLIDHVKELLKDEVAASYFTPRQVIQIRETLRDDILTIGFARRFATYKRAHLLFRNLERLDEIVNNPKHPVQFIFAGKAHPADKAGQDLIKRIVEVSKYPQFLGKIIFLPNYDMDLAKKLVQGVDVWMNTPTRPQEASGTSGEKAAMNGVMHFSVLDGWWVEGYRKDAGWMLPMERTFENQAMQDELDSEMIYNIIDDEIAPLFYERDANGLSPKWISYIKNTIARVASNFTTNRMLEDYEKQYYVPMSARYQKMIENDFAMAAEIAEWKKKISREWDNIELVGLDLPNRSKQIIALGKSYYGEVKLEIGELSMHEVGVELVAAEQKDGRQVIREKHDFIPVEQVGSVARYRIDVTADSPGLLMLAIRIYPKSELLPHRQDFALVKWL</sequence>
<dbReference type="InterPro" id="IPR000811">
    <property type="entry name" value="Glyco_trans_35"/>
</dbReference>
<dbReference type="InterPro" id="IPR008631">
    <property type="entry name" value="Glycogen_synth"/>
</dbReference>
<dbReference type="InterPro" id="IPR052182">
    <property type="entry name" value="Glycogen/Maltodextrin_Phosph"/>
</dbReference>
<evidence type="ECO:0000313" key="8">
    <source>
        <dbReference type="Proteomes" id="UP000006657"/>
    </source>
</evidence>
<dbReference type="GO" id="GO:0008184">
    <property type="term" value="F:glycogen phosphorylase activity"/>
    <property type="evidence" value="ECO:0007669"/>
    <property type="project" value="InterPro"/>
</dbReference>
<keyword evidence="3" id="KW-0021">Allosteric enzyme</keyword>
<evidence type="ECO:0000259" key="6">
    <source>
        <dbReference type="Pfam" id="PF11897"/>
    </source>
</evidence>
<proteinExistence type="inferred from homology"/>
<dbReference type="STRING" id="709991.Odosp_0296"/>
<evidence type="ECO:0000256" key="5">
    <source>
        <dbReference type="ARBA" id="ARBA00022679"/>
    </source>
</evidence>
<feature type="domain" description="DUF3417" evidence="6">
    <location>
        <begin position="596"/>
        <end position="697"/>
    </location>
</feature>
<keyword evidence="4 7" id="KW-0328">Glycosyltransferase</keyword>
<dbReference type="Proteomes" id="UP000006657">
    <property type="component" value="Chromosome"/>
</dbReference>
<dbReference type="Pfam" id="PF00343">
    <property type="entry name" value="Phosphorylase"/>
    <property type="match status" value="1"/>
</dbReference>
<dbReference type="EC" id="2.4.1.1" evidence="7"/>
<evidence type="ECO:0000313" key="7">
    <source>
        <dbReference type="EMBL" id="ADY31397.1"/>
    </source>
</evidence>
<evidence type="ECO:0000256" key="4">
    <source>
        <dbReference type="ARBA" id="ARBA00022676"/>
    </source>
</evidence>
<keyword evidence="8" id="KW-1185">Reference proteome</keyword>
<reference evidence="7 8" key="1">
    <citation type="journal article" date="2011" name="Stand. Genomic Sci.">
        <title>Complete genome sequence of Odoribacter splanchnicus type strain (1651/6).</title>
        <authorList>
            <consortium name="US DOE Joint Genome Institute (JGI-PGF)"/>
            <person name="Goker M."/>
            <person name="Gronow S."/>
            <person name="Zeytun A."/>
            <person name="Nolan M."/>
            <person name="Lucas S."/>
            <person name="Lapidus A."/>
            <person name="Hammon N."/>
            <person name="Deshpande S."/>
            <person name="Cheng J.F."/>
            <person name="Pitluck S."/>
            <person name="Liolios K."/>
            <person name="Pagani I."/>
            <person name="Ivanova N."/>
            <person name="Mavromatis K."/>
            <person name="Ovchinikova G."/>
            <person name="Pati A."/>
            <person name="Tapia R."/>
            <person name="Han C."/>
            <person name="Goodwin L."/>
            <person name="Chen A."/>
            <person name="Palaniappan K."/>
            <person name="Land M."/>
            <person name="Hauser L."/>
            <person name="Jeffries C.D."/>
            <person name="Brambilla E.M."/>
            <person name="Rohde M."/>
            <person name="Detter J.C."/>
            <person name="Woyke T."/>
            <person name="Bristow J."/>
            <person name="Markowitz V."/>
            <person name="Hugenholtz P."/>
            <person name="Eisen J.A."/>
            <person name="Kyrpides N.C."/>
            <person name="Klenk H.P."/>
        </authorList>
    </citation>
    <scope>NUCLEOTIDE SEQUENCE [LARGE SCALE GENOMIC DNA]</scope>
    <source>
        <strain evidence="8">ATCC 29572 / DSM 20712 / JCM 15291 / NCTC 10825 / 1651/6</strain>
    </source>
</reference>
<name>F9Z493_ODOSD</name>
<dbReference type="Pfam" id="PF05693">
    <property type="entry name" value="Glycogen_syn"/>
    <property type="match status" value="2"/>
</dbReference>
<dbReference type="InterPro" id="IPR024517">
    <property type="entry name" value="Glycogen_phosphorylase_DUF3417"/>
</dbReference>
<evidence type="ECO:0000256" key="2">
    <source>
        <dbReference type="ARBA" id="ARBA00006047"/>
    </source>
</evidence>
<dbReference type="EMBL" id="CP002544">
    <property type="protein sequence ID" value="ADY31397.1"/>
    <property type="molecule type" value="Genomic_DNA"/>
</dbReference>
<evidence type="ECO:0000256" key="1">
    <source>
        <dbReference type="ARBA" id="ARBA00001275"/>
    </source>
</evidence>
<gene>
    <name evidence="7" type="ordered locus">Odosp_0296</name>
</gene>
<dbReference type="GO" id="GO:0004373">
    <property type="term" value="F:alpha-1,4-glucan glucosyltransferase (UDP-glucose donor) activity"/>
    <property type="evidence" value="ECO:0007669"/>
    <property type="project" value="UniProtKB-EC"/>
</dbReference>
<dbReference type="eggNOG" id="COG0297">
    <property type="taxonomic scope" value="Bacteria"/>
</dbReference>
<dbReference type="PANTHER" id="PTHR42655:SF1">
    <property type="entry name" value="GLYCOGEN PHOSPHORYLASE"/>
    <property type="match status" value="1"/>
</dbReference>
<organism evidence="7 8">
    <name type="scientific">Odoribacter splanchnicus (strain ATCC 29572 / DSM 20712 / CIP 104287 / JCM 15291 / NCTC 10825 / 1651/6)</name>
    <name type="common">Bacteroides splanchnicus</name>
    <dbReference type="NCBI Taxonomy" id="709991"/>
    <lineage>
        <taxon>Bacteria</taxon>
        <taxon>Pseudomonadati</taxon>
        <taxon>Bacteroidota</taxon>
        <taxon>Bacteroidia</taxon>
        <taxon>Bacteroidales</taxon>
        <taxon>Odoribacteraceae</taxon>
        <taxon>Odoribacter</taxon>
    </lineage>
</organism>
<dbReference type="PaxDb" id="709991-Odosp_0296"/>
<dbReference type="eggNOG" id="COG0058">
    <property type="taxonomic scope" value="Bacteria"/>
</dbReference>
<dbReference type="HOGENOM" id="CLU_005051_0_0_10"/>
<dbReference type="InterPro" id="IPR011834">
    <property type="entry name" value="Agluc_phsphrylas"/>
</dbReference>
<keyword evidence="5 7" id="KW-0808">Transferase</keyword>
<accession>F9Z493</accession>
<dbReference type="SUPFAM" id="SSF53756">
    <property type="entry name" value="UDP-Glycosyltransferase/glycogen phosphorylase"/>
    <property type="match status" value="2"/>
</dbReference>
<dbReference type="NCBIfam" id="TIGR02094">
    <property type="entry name" value="more_P_ylases"/>
    <property type="match status" value="1"/>
</dbReference>
<dbReference type="GO" id="GO:0030170">
    <property type="term" value="F:pyridoxal phosphate binding"/>
    <property type="evidence" value="ECO:0007669"/>
    <property type="project" value="InterPro"/>
</dbReference>
<dbReference type="Pfam" id="PF11897">
    <property type="entry name" value="DUF3417"/>
    <property type="match status" value="1"/>
</dbReference>
<dbReference type="GO" id="GO:0005978">
    <property type="term" value="P:glycogen biosynthetic process"/>
    <property type="evidence" value="ECO:0007669"/>
    <property type="project" value="InterPro"/>
</dbReference>
<dbReference type="EC" id="2.4.1.11" evidence="7"/>
<dbReference type="PANTHER" id="PTHR42655">
    <property type="entry name" value="GLYCOGEN PHOSPHORYLASE"/>
    <property type="match status" value="1"/>
</dbReference>
<protein>
    <submittedName>
        <fullName evidence="7">Alpha-glucan phosphorylase</fullName>
        <ecNumber evidence="7">2.4.1.1</ecNumber>
        <ecNumber evidence="7">2.4.1.11</ecNumber>
    </submittedName>
</protein>
<dbReference type="KEGG" id="osp:Odosp_0296"/>
<comment type="similarity">
    <text evidence="2">Belongs to the glycogen phosphorylase family.</text>
</comment>